<dbReference type="GO" id="GO:0005829">
    <property type="term" value="C:cytosol"/>
    <property type="evidence" value="ECO:0007669"/>
    <property type="project" value="TreeGrafter"/>
</dbReference>
<dbReference type="AlphaFoldDB" id="A0A448TUN8"/>
<dbReference type="RefSeq" id="WP_126599577.1">
    <property type="nucleotide sequence ID" value="NZ_LR134510.1"/>
</dbReference>
<dbReference type="Gene3D" id="3.30.1240.10">
    <property type="match status" value="1"/>
</dbReference>
<dbReference type="Gene3D" id="3.40.50.1000">
    <property type="entry name" value="HAD superfamily/HAD-like"/>
    <property type="match status" value="1"/>
</dbReference>
<dbReference type="SFLD" id="SFLDG01140">
    <property type="entry name" value="C2.B:_Phosphomannomutase_and_P"/>
    <property type="match status" value="1"/>
</dbReference>
<dbReference type="GO" id="GO:0016791">
    <property type="term" value="F:phosphatase activity"/>
    <property type="evidence" value="ECO:0007669"/>
    <property type="project" value="UniProtKB-ARBA"/>
</dbReference>
<proteinExistence type="predicted"/>
<sequence>MGLSKITTQVKAVFFDIDDTLYMKTTDTLPESVIPALKKLKDAGIIVGIATGRVEAAFPEKIRHLIQEVGIDTLVTSNGQFVQCQGKVLRNAAIPNSIVKPVIDFFRKNQIDYAVINNDKLAVSTRSPRVIDALDPITLNYQVDPLYYENHPILQILSFTDESQDPLLLNSGVFSTLKLVRWHPYSMDIFETSGSKARGIETVVQYLGFGMENVMAFGDGLNDLEMLSEVGFGIAMGNAHEELKPKADFITKAVYEDGIEHFLTKSGLIK</sequence>
<dbReference type="KEGG" id="adp:NCTC12871_01022"/>
<dbReference type="PROSITE" id="PS01229">
    <property type="entry name" value="COF_2"/>
    <property type="match status" value="1"/>
</dbReference>
<gene>
    <name evidence="1" type="ORF">NCTC12871_01022</name>
</gene>
<dbReference type="SFLD" id="SFLDS00003">
    <property type="entry name" value="Haloacid_Dehalogenase"/>
    <property type="match status" value="1"/>
</dbReference>
<dbReference type="OrthoDB" id="3180855at2"/>
<dbReference type="InterPro" id="IPR006379">
    <property type="entry name" value="HAD-SF_hydro_IIB"/>
</dbReference>
<dbReference type="SUPFAM" id="SSF56784">
    <property type="entry name" value="HAD-like"/>
    <property type="match status" value="1"/>
</dbReference>
<dbReference type="InterPro" id="IPR000150">
    <property type="entry name" value="Cof"/>
</dbReference>
<evidence type="ECO:0000313" key="2">
    <source>
        <dbReference type="Proteomes" id="UP000279799"/>
    </source>
</evidence>
<dbReference type="Proteomes" id="UP000279799">
    <property type="component" value="Chromosome"/>
</dbReference>
<dbReference type="InterPro" id="IPR023214">
    <property type="entry name" value="HAD_sf"/>
</dbReference>
<dbReference type="GO" id="GO:0000287">
    <property type="term" value="F:magnesium ion binding"/>
    <property type="evidence" value="ECO:0007669"/>
    <property type="project" value="TreeGrafter"/>
</dbReference>
<dbReference type="PANTHER" id="PTHR10000">
    <property type="entry name" value="PHOSPHOSERINE PHOSPHATASE"/>
    <property type="match status" value="1"/>
</dbReference>
<keyword evidence="1" id="KW-0378">Hydrolase</keyword>
<organism evidence="1 2">
    <name type="scientific">Actinobacillus delphinicola</name>
    <dbReference type="NCBI Taxonomy" id="51161"/>
    <lineage>
        <taxon>Bacteria</taxon>
        <taxon>Pseudomonadati</taxon>
        <taxon>Pseudomonadota</taxon>
        <taxon>Gammaproteobacteria</taxon>
        <taxon>Pasteurellales</taxon>
        <taxon>Pasteurellaceae</taxon>
        <taxon>Actinobacillus</taxon>
    </lineage>
</organism>
<protein>
    <submittedName>
        <fullName evidence="1">Cof family hydrolase</fullName>
    </submittedName>
</protein>
<reference evidence="1 2" key="1">
    <citation type="submission" date="2018-12" db="EMBL/GenBank/DDBJ databases">
        <authorList>
            <consortium name="Pathogen Informatics"/>
        </authorList>
    </citation>
    <scope>NUCLEOTIDE SEQUENCE [LARGE SCALE GENOMIC DNA]</scope>
    <source>
        <strain evidence="1 2">NCTC12871</strain>
    </source>
</reference>
<dbReference type="NCBIfam" id="TIGR00099">
    <property type="entry name" value="Cof-subfamily"/>
    <property type="match status" value="1"/>
</dbReference>
<keyword evidence="2" id="KW-1185">Reference proteome</keyword>
<dbReference type="EMBL" id="LR134510">
    <property type="protein sequence ID" value="VEJ09551.1"/>
    <property type="molecule type" value="Genomic_DNA"/>
</dbReference>
<name>A0A448TUN8_9PAST</name>
<dbReference type="Pfam" id="PF08282">
    <property type="entry name" value="Hydrolase_3"/>
    <property type="match status" value="1"/>
</dbReference>
<dbReference type="InterPro" id="IPR036412">
    <property type="entry name" value="HAD-like_sf"/>
</dbReference>
<accession>A0A448TUN8</accession>
<dbReference type="NCBIfam" id="TIGR01484">
    <property type="entry name" value="HAD-SF-IIB"/>
    <property type="match status" value="1"/>
</dbReference>
<evidence type="ECO:0000313" key="1">
    <source>
        <dbReference type="EMBL" id="VEJ09551.1"/>
    </source>
</evidence>
<dbReference type="PANTHER" id="PTHR10000:SF25">
    <property type="entry name" value="PHOSPHATASE YKRA-RELATED"/>
    <property type="match status" value="1"/>
</dbReference>